<proteinExistence type="predicted"/>
<evidence type="ECO:0000313" key="2">
    <source>
        <dbReference type="EMBL" id="SFD42885.1"/>
    </source>
</evidence>
<evidence type="ECO:0008006" key="4">
    <source>
        <dbReference type="Google" id="ProtNLM"/>
    </source>
</evidence>
<feature type="transmembrane region" description="Helical" evidence="1">
    <location>
        <begin position="12"/>
        <end position="32"/>
    </location>
</feature>
<keyword evidence="3" id="KW-1185">Reference proteome</keyword>
<keyword evidence="1" id="KW-1133">Transmembrane helix</keyword>
<gene>
    <name evidence="2" type="ORF">SAMN05421842_1479</name>
</gene>
<dbReference type="OrthoDB" id="1883199at2"/>
<dbReference type="EMBL" id="FOMG01000047">
    <property type="protein sequence ID" value="SFD42885.1"/>
    <property type="molecule type" value="Genomic_DNA"/>
</dbReference>
<evidence type="ECO:0000313" key="3">
    <source>
        <dbReference type="Proteomes" id="UP000199263"/>
    </source>
</evidence>
<sequence length="424" mass="49148">MVNRKISKLLGRIFGIVGFMLIIGVLEVPALANDNLNTNSAYCENTSLYKDKDYLININKSVEQNGFKVTLDKAIATKHKLKVMVKVESEKPFDENKYDNLMDSIVKVTFGNNNNRVNKHYDYINDKILLITIEEENNKEEYPEKGDIRVAVELPAYKVNVGIGDYVDFSESFKNTIEKDIFTPVPQFDFTLNKLEYTAMGTRIFYSGPYRDFFYKENNPGYLMNSFIILKVGDRMYKTKYDGCYYSDDAEKNKLRMGSYSAKTATYERVKDKKDISVIPVICDMSSDEINQIIKGNLKNRYYEKRKASKQTINNISYLKSFEFSDGSKGEIYNIERNDNTIKVYCRGSSEKESLLMANNMVINYNLGENELEQDSFYKDSNDNFGYVVEFNNIEKDKILDLNFVNNINLVDRYKIVDEVEISK</sequence>
<dbReference type="RefSeq" id="WP_090094413.1">
    <property type="nucleotide sequence ID" value="NZ_FOMG01000047.1"/>
</dbReference>
<accession>A0A1I1S8R3</accession>
<reference evidence="2 3" key="1">
    <citation type="submission" date="2016-10" db="EMBL/GenBank/DDBJ databases">
        <authorList>
            <person name="de Groot N.N."/>
        </authorList>
    </citation>
    <scope>NUCLEOTIDE SEQUENCE [LARGE SCALE GENOMIC DNA]</scope>
    <source>
        <strain evidence="2 3">DSM 12992</strain>
    </source>
</reference>
<keyword evidence="1" id="KW-0472">Membrane</keyword>
<evidence type="ECO:0000256" key="1">
    <source>
        <dbReference type="SAM" id="Phobius"/>
    </source>
</evidence>
<name>A0A1I1S8R3_9CLOT</name>
<dbReference type="Proteomes" id="UP000199263">
    <property type="component" value="Unassembled WGS sequence"/>
</dbReference>
<protein>
    <recommendedName>
        <fullName evidence="4">DUF4179 domain-containing protein</fullName>
    </recommendedName>
</protein>
<dbReference type="Gene3D" id="2.60.40.1630">
    <property type="entry name" value="bacillus anthracis domain"/>
    <property type="match status" value="1"/>
</dbReference>
<dbReference type="AlphaFoldDB" id="A0A1I1S8R3"/>
<organism evidence="2 3">
    <name type="scientific">Clostridium uliginosum</name>
    <dbReference type="NCBI Taxonomy" id="119641"/>
    <lineage>
        <taxon>Bacteria</taxon>
        <taxon>Bacillati</taxon>
        <taxon>Bacillota</taxon>
        <taxon>Clostridia</taxon>
        <taxon>Eubacteriales</taxon>
        <taxon>Clostridiaceae</taxon>
        <taxon>Clostridium</taxon>
    </lineage>
</organism>
<keyword evidence="1" id="KW-0812">Transmembrane</keyword>